<evidence type="ECO:0000313" key="2">
    <source>
        <dbReference type="EMBL" id="EAY15854.1"/>
    </source>
</evidence>
<gene>
    <name evidence="2" type="ORF">TVAG_160270</name>
</gene>
<evidence type="ECO:0000313" key="3">
    <source>
        <dbReference type="Proteomes" id="UP000001542"/>
    </source>
</evidence>
<proteinExistence type="predicted"/>
<dbReference type="InParanoid" id="A2DUW9"/>
<keyword evidence="3" id="KW-1185">Reference proteome</keyword>
<dbReference type="VEuPathDB" id="TrichDB:TVAGG3_0259130"/>
<dbReference type="EMBL" id="DS113250">
    <property type="protein sequence ID" value="EAY15854.1"/>
    <property type="molecule type" value="Genomic_DNA"/>
</dbReference>
<sequence length="259" mass="30413">MFSLLLLPLTRSLYGEIISKYDYQFFDESYSDDLGLIKKLYTKVRYDGSIKNIQDASDLDYMVNISHYHTDNYNVYFTVKQTITNKGTTEKKIDLCTAMVFNEMDKFVDSYTIPNFGWSLYFTETFYNTIVLQNHPMVTNVNAQDYGLDEEPRFFTNNLTALKMTVTDSRGINWLSFSWLNNYIKPGESVSFTYLYFDKEYEPPLLQLDKSLITEEVDSTEPIHLKGSYSHYSEGLMARAFYQIYDRRTYKLAKRGRIG</sequence>
<organism evidence="2 3">
    <name type="scientific">Trichomonas vaginalis (strain ATCC PRA-98 / G3)</name>
    <dbReference type="NCBI Taxonomy" id="412133"/>
    <lineage>
        <taxon>Eukaryota</taxon>
        <taxon>Metamonada</taxon>
        <taxon>Parabasalia</taxon>
        <taxon>Trichomonadida</taxon>
        <taxon>Trichomonadidae</taxon>
        <taxon>Trichomonas</taxon>
    </lineage>
</organism>
<feature type="signal peptide" evidence="1">
    <location>
        <begin position="1"/>
        <end position="15"/>
    </location>
</feature>
<dbReference type="RefSeq" id="XP_001328077.1">
    <property type="nucleotide sequence ID" value="XM_001328042.1"/>
</dbReference>
<accession>A2DUW9</accession>
<reference evidence="2" key="2">
    <citation type="journal article" date="2007" name="Science">
        <title>Draft genome sequence of the sexually transmitted pathogen Trichomonas vaginalis.</title>
        <authorList>
            <person name="Carlton J.M."/>
            <person name="Hirt R.P."/>
            <person name="Silva J.C."/>
            <person name="Delcher A.L."/>
            <person name="Schatz M."/>
            <person name="Zhao Q."/>
            <person name="Wortman J.R."/>
            <person name="Bidwell S.L."/>
            <person name="Alsmark U.C.M."/>
            <person name="Besteiro S."/>
            <person name="Sicheritz-Ponten T."/>
            <person name="Noel C.J."/>
            <person name="Dacks J.B."/>
            <person name="Foster P.G."/>
            <person name="Simillion C."/>
            <person name="Van de Peer Y."/>
            <person name="Miranda-Saavedra D."/>
            <person name="Barton G.J."/>
            <person name="Westrop G.D."/>
            <person name="Mueller S."/>
            <person name="Dessi D."/>
            <person name="Fiori P.L."/>
            <person name="Ren Q."/>
            <person name="Paulsen I."/>
            <person name="Zhang H."/>
            <person name="Bastida-Corcuera F.D."/>
            <person name="Simoes-Barbosa A."/>
            <person name="Brown M.T."/>
            <person name="Hayes R.D."/>
            <person name="Mukherjee M."/>
            <person name="Okumura C.Y."/>
            <person name="Schneider R."/>
            <person name="Smith A.J."/>
            <person name="Vanacova S."/>
            <person name="Villalvazo M."/>
            <person name="Haas B.J."/>
            <person name="Pertea M."/>
            <person name="Feldblyum T.V."/>
            <person name="Utterback T.R."/>
            <person name="Shu C.L."/>
            <person name="Osoegawa K."/>
            <person name="de Jong P.J."/>
            <person name="Hrdy I."/>
            <person name="Horvathova L."/>
            <person name="Zubacova Z."/>
            <person name="Dolezal P."/>
            <person name="Malik S.B."/>
            <person name="Logsdon J.M. Jr."/>
            <person name="Henze K."/>
            <person name="Gupta A."/>
            <person name="Wang C.C."/>
            <person name="Dunne R.L."/>
            <person name="Upcroft J.A."/>
            <person name="Upcroft P."/>
            <person name="White O."/>
            <person name="Salzberg S.L."/>
            <person name="Tang P."/>
            <person name="Chiu C.-H."/>
            <person name="Lee Y.-S."/>
            <person name="Embley T.M."/>
            <person name="Coombs G.H."/>
            <person name="Mottram J.C."/>
            <person name="Tachezy J."/>
            <person name="Fraser-Liggett C.M."/>
            <person name="Johnson P.J."/>
        </authorList>
    </citation>
    <scope>NUCLEOTIDE SEQUENCE [LARGE SCALE GENOMIC DNA]</scope>
    <source>
        <strain evidence="2">G3</strain>
    </source>
</reference>
<evidence type="ECO:0000256" key="1">
    <source>
        <dbReference type="SAM" id="SignalP"/>
    </source>
</evidence>
<keyword evidence="1" id="KW-0732">Signal</keyword>
<dbReference type="Proteomes" id="UP000001542">
    <property type="component" value="Unassembled WGS sequence"/>
</dbReference>
<reference evidence="2" key="1">
    <citation type="submission" date="2006-10" db="EMBL/GenBank/DDBJ databases">
        <authorList>
            <person name="Amadeo P."/>
            <person name="Zhao Q."/>
            <person name="Wortman J."/>
            <person name="Fraser-Liggett C."/>
            <person name="Carlton J."/>
        </authorList>
    </citation>
    <scope>NUCLEOTIDE SEQUENCE</scope>
    <source>
        <strain evidence="2">G3</strain>
    </source>
</reference>
<feature type="chain" id="PRO_5012722900" evidence="1">
    <location>
        <begin position="16"/>
        <end position="259"/>
    </location>
</feature>
<protein>
    <submittedName>
        <fullName evidence="2">Uncharacterized protein</fullName>
    </submittedName>
</protein>
<dbReference type="AlphaFoldDB" id="A2DUW9"/>
<dbReference type="VEuPathDB" id="TrichDB:TVAG_160270"/>
<dbReference type="KEGG" id="tva:4773861"/>
<name>A2DUW9_TRIV3</name>